<reference evidence="2" key="1">
    <citation type="journal article" date="2016" name="Ticks Tick Borne Dis.">
        <title>De novo assembly and annotation of the salivary gland transcriptome of Rhipicephalus appendiculatus male and female ticks during blood feeding.</title>
        <authorList>
            <person name="de Castro M.H."/>
            <person name="de Klerk D."/>
            <person name="Pienaar R."/>
            <person name="Latif A.A."/>
            <person name="Rees D.J."/>
            <person name="Mans B.J."/>
        </authorList>
    </citation>
    <scope>NUCLEOTIDE SEQUENCE</scope>
    <source>
        <tissue evidence="2">Salivary glands</tissue>
    </source>
</reference>
<keyword evidence="1" id="KW-0732">Signal</keyword>
<dbReference type="Pfam" id="PF10468">
    <property type="entry name" value="Inhibitor_I68"/>
    <property type="match status" value="1"/>
</dbReference>
<feature type="signal peptide" evidence="1">
    <location>
        <begin position="1"/>
        <end position="19"/>
    </location>
</feature>
<dbReference type="AlphaFoldDB" id="A0A131YT78"/>
<protein>
    <submittedName>
        <fullName evidence="2">Carboxypeptidase inhibitor</fullName>
    </submittedName>
</protein>
<feature type="chain" id="PRO_5007286047" evidence="1">
    <location>
        <begin position="20"/>
        <end position="95"/>
    </location>
</feature>
<dbReference type="SUPFAM" id="SSF57392">
    <property type="entry name" value="Defensin-like"/>
    <property type="match status" value="1"/>
</dbReference>
<proteinExistence type="predicted"/>
<sequence>MKCVLFLAVSCILLVIADSANECKLGISCLNKGVCKMLGGKSKGTCFQGVCCKRGRKHSCSMFGGECQSKNITCKTLRKASQTCGKRKKCCVWVH</sequence>
<dbReference type="InterPro" id="IPR023355">
    <property type="entry name" value="Myo_ane_neurotoxin_sf"/>
</dbReference>
<accession>A0A131YT78</accession>
<evidence type="ECO:0000313" key="2">
    <source>
        <dbReference type="EMBL" id="JAP82167.1"/>
    </source>
</evidence>
<dbReference type="GO" id="GO:0008191">
    <property type="term" value="F:metalloendopeptidase inhibitor activity"/>
    <property type="evidence" value="ECO:0007669"/>
    <property type="project" value="InterPro"/>
</dbReference>
<evidence type="ECO:0000256" key="1">
    <source>
        <dbReference type="SAM" id="SignalP"/>
    </source>
</evidence>
<name>A0A131YT78_RHIAP</name>
<dbReference type="Gene3D" id="2.20.20.10">
    <property type="entry name" value="Anthopleurin-A"/>
    <property type="match status" value="1"/>
</dbReference>
<organism evidence="2">
    <name type="scientific">Rhipicephalus appendiculatus</name>
    <name type="common">Brown ear tick</name>
    <dbReference type="NCBI Taxonomy" id="34631"/>
    <lineage>
        <taxon>Eukaryota</taxon>
        <taxon>Metazoa</taxon>
        <taxon>Ecdysozoa</taxon>
        <taxon>Arthropoda</taxon>
        <taxon>Chelicerata</taxon>
        <taxon>Arachnida</taxon>
        <taxon>Acari</taxon>
        <taxon>Parasitiformes</taxon>
        <taxon>Ixodida</taxon>
        <taxon>Ixodoidea</taxon>
        <taxon>Ixodidae</taxon>
        <taxon>Rhipicephalinae</taxon>
        <taxon>Rhipicephalus</taxon>
        <taxon>Rhipicephalus</taxon>
    </lineage>
</organism>
<dbReference type="EMBL" id="GEDV01006390">
    <property type="protein sequence ID" value="JAP82167.1"/>
    <property type="molecule type" value="Transcribed_RNA"/>
</dbReference>
<dbReference type="InterPro" id="IPR019509">
    <property type="entry name" value="Carboxypeptidase_inhibitor_I68"/>
</dbReference>